<dbReference type="RefSeq" id="XP_013898762.1">
    <property type="nucleotide sequence ID" value="XM_014043308.1"/>
</dbReference>
<dbReference type="OrthoDB" id="341421at2759"/>
<dbReference type="AlphaFoldDB" id="A0A0D2JKG6"/>
<dbReference type="EMBL" id="KK101756">
    <property type="protein sequence ID" value="KIY99742.1"/>
    <property type="molecule type" value="Genomic_DNA"/>
</dbReference>
<evidence type="ECO:0000313" key="2">
    <source>
        <dbReference type="Proteomes" id="UP000054498"/>
    </source>
</evidence>
<protein>
    <submittedName>
        <fullName evidence="1">Uncharacterized protein</fullName>
    </submittedName>
</protein>
<dbReference type="GeneID" id="25741097"/>
<dbReference type="Proteomes" id="UP000054498">
    <property type="component" value="Unassembled WGS sequence"/>
</dbReference>
<accession>A0A0D2JKG6</accession>
<name>A0A0D2JKG6_9CHLO</name>
<sequence length="95" mass="10855">MLRGWCFCENHGLEYCHSCAMDFRIGNNYRLQDNMTEEQLESLADQGIDLPDDDRRPLCVDGVYKLLPCGTAACVAHSAVGCERCFNFERRVMDD</sequence>
<organism evidence="1 2">
    <name type="scientific">Monoraphidium neglectum</name>
    <dbReference type="NCBI Taxonomy" id="145388"/>
    <lineage>
        <taxon>Eukaryota</taxon>
        <taxon>Viridiplantae</taxon>
        <taxon>Chlorophyta</taxon>
        <taxon>core chlorophytes</taxon>
        <taxon>Chlorophyceae</taxon>
        <taxon>CS clade</taxon>
        <taxon>Sphaeropleales</taxon>
        <taxon>Selenastraceae</taxon>
        <taxon>Monoraphidium</taxon>
    </lineage>
</organism>
<gene>
    <name evidence="1" type="ORF">MNEG_8221</name>
</gene>
<proteinExistence type="predicted"/>
<dbReference type="KEGG" id="mng:MNEG_8221"/>
<keyword evidence="2" id="KW-1185">Reference proteome</keyword>
<reference evidence="1 2" key="1">
    <citation type="journal article" date="2013" name="BMC Genomics">
        <title>Reconstruction of the lipid metabolism for the microalga Monoraphidium neglectum from its genome sequence reveals characteristics suitable for biofuel production.</title>
        <authorList>
            <person name="Bogen C."/>
            <person name="Al-Dilaimi A."/>
            <person name="Albersmeier A."/>
            <person name="Wichmann J."/>
            <person name="Grundmann M."/>
            <person name="Rupp O."/>
            <person name="Lauersen K.J."/>
            <person name="Blifernez-Klassen O."/>
            <person name="Kalinowski J."/>
            <person name="Goesmann A."/>
            <person name="Mussgnug J.H."/>
            <person name="Kruse O."/>
        </authorList>
    </citation>
    <scope>NUCLEOTIDE SEQUENCE [LARGE SCALE GENOMIC DNA]</scope>
    <source>
        <strain evidence="1 2">SAG 48.87</strain>
    </source>
</reference>
<evidence type="ECO:0000313" key="1">
    <source>
        <dbReference type="EMBL" id="KIY99742.1"/>
    </source>
</evidence>